<dbReference type="InterPro" id="IPR050483">
    <property type="entry name" value="CoA-transferase_III_domain"/>
</dbReference>
<dbReference type="Pfam" id="PF02515">
    <property type="entry name" value="CoA_transf_3"/>
    <property type="match status" value="2"/>
</dbReference>
<name>A0AA46X0I2_RHORH</name>
<dbReference type="GO" id="GO:0008410">
    <property type="term" value="F:CoA-transferase activity"/>
    <property type="evidence" value="ECO:0007669"/>
    <property type="project" value="TreeGrafter"/>
</dbReference>
<accession>A0AA46X0I2</accession>
<keyword evidence="1 2" id="KW-0808">Transferase</keyword>
<dbReference type="SUPFAM" id="SSF89796">
    <property type="entry name" value="CoA-transferase family III (CaiB/BaiF)"/>
    <property type="match status" value="2"/>
</dbReference>
<organism evidence="2 3">
    <name type="scientific">Rhodococcus rhodochrous</name>
    <dbReference type="NCBI Taxonomy" id="1829"/>
    <lineage>
        <taxon>Bacteria</taxon>
        <taxon>Bacillati</taxon>
        <taxon>Actinomycetota</taxon>
        <taxon>Actinomycetes</taxon>
        <taxon>Mycobacteriales</taxon>
        <taxon>Nocardiaceae</taxon>
        <taxon>Rhodococcus</taxon>
    </lineage>
</organism>
<dbReference type="InterPro" id="IPR044855">
    <property type="entry name" value="CoA-Trfase_III_dom3_sf"/>
</dbReference>
<dbReference type="InterPro" id="IPR003673">
    <property type="entry name" value="CoA-Trfase_fam_III"/>
</dbReference>
<dbReference type="Proteomes" id="UP001162740">
    <property type="component" value="Plasmid pGD02.2.1"/>
</dbReference>
<evidence type="ECO:0000313" key="2">
    <source>
        <dbReference type="EMBL" id="UZF47823.1"/>
    </source>
</evidence>
<evidence type="ECO:0000256" key="1">
    <source>
        <dbReference type="ARBA" id="ARBA00022679"/>
    </source>
</evidence>
<reference evidence="2 3" key="1">
    <citation type="journal article" date="2021" name="Front. Microbiol.">
        <title>Bacterial Transformation of Aromatic Monomers in Softwood Black Liquor.</title>
        <authorList>
            <person name="Navas L.E."/>
            <person name="Dexter G."/>
            <person name="Liu J."/>
            <person name="Levy-Booth D."/>
            <person name="Cho M."/>
            <person name="Jang S.K."/>
            <person name="Mansfield S.D."/>
            <person name="Renneckar S."/>
            <person name="Mohn W.W."/>
            <person name="Eltis L.D."/>
        </authorList>
    </citation>
    <scope>NUCLEOTIDE SEQUENCE [LARGE SCALE GENOMIC DNA]</scope>
    <source>
        <strain evidence="2 3">GD02</strain>
    </source>
</reference>
<dbReference type="InterPro" id="IPR023606">
    <property type="entry name" value="CoA-Trfase_III_dom_1_sf"/>
</dbReference>
<sequence length="807" mass="87149">MTAGALDGLRVLELATGIAAPFATRLLADLGADVVKVEDPQGDPLRREGPFRPDGSEHVDGGVFGYVSANKRGIVLDPSQTHRIRALVAGADILVENFGPGGLEERGLAPALLREDNPALVIARLSDFGQDGPDANLPASDLTLQARAGWVSARGGGSSTPTQVGGTYLEYIAGTYLAVGILTAVETARIIGRGSDVDTSLLECAHSTTSFPILTNGVLSKMGREPNNPSHVLLGVKRCADGWVGINVLTGQQWRDVCLLVDAEEYADKQDELRTGGPNREDFEARVDAWLADQRAEDVVELCQALRIPAVPVHDGASIVRSAQWTEREFFTRAASRNGEFLHPSFPWRLSRSPAQWRRPAPRLGEHTDEVLAAPWPRRLPTAATPGAEAQRPLAGLRVLDLGTFWAGGACGTYLGAMGADVIKIESLQRPDGFRFNMSGPALGPRWYEFGRFRAVNLNKRSLTLDLTRNEGRELLEQLLASADVLLENYSVRVIETFGFGWDHVRVINPNIIMLRMPGYGLEGPWRDYVGWGNAFEQVAGQSYIGGPPDGKPQTPGGYTDPLVAMHGVVATLAALEHRRRGGGGQLIEVCQIEVGATACPEPVIQHSMTGEIRQRTGNRNASAAPQGVYPATDGWIALSVRDNAEWTALLEVLGDPDRFGDPVFGTPAGRRAEHDRLDALLSEATSLHEVAYLAKLLTSNGVPAAKVAGGSDYLDDPQLSHRQYYETLDHDVAGPDRYQGWPMRFSIGPQRSHRSGTPTLGQHNREILCGELGLGDDELAVLEQKQVIGTVPTGLQPPVSTSAEKR</sequence>
<dbReference type="EMBL" id="CP083975">
    <property type="protein sequence ID" value="UZF47823.1"/>
    <property type="molecule type" value="Genomic_DNA"/>
</dbReference>
<keyword evidence="2" id="KW-0614">Plasmid</keyword>
<geneLocation type="plasmid" evidence="2 3">
    <name>pGD02.2.1</name>
</geneLocation>
<dbReference type="Gene3D" id="3.30.1540.10">
    <property type="entry name" value="formyl-coa transferase, domain 3"/>
    <property type="match status" value="2"/>
</dbReference>
<dbReference type="RefSeq" id="WP_179161860.1">
    <property type="nucleotide sequence ID" value="NZ_CP083975.1"/>
</dbReference>
<dbReference type="PANTHER" id="PTHR48207:SF3">
    <property type="entry name" value="SUCCINATE--HYDROXYMETHYLGLUTARATE COA-TRANSFERASE"/>
    <property type="match status" value="1"/>
</dbReference>
<dbReference type="AlphaFoldDB" id="A0AA46X0I2"/>
<dbReference type="Gene3D" id="3.40.50.10540">
    <property type="entry name" value="Crotonobetainyl-coa:carnitine coa-transferase, domain 1"/>
    <property type="match status" value="2"/>
</dbReference>
<protein>
    <submittedName>
        <fullName evidence="2">CoA transferase</fullName>
    </submittedName>
</protein>
<evidence type="ECO:0000313" key="3">
    <source>
        <dbReference type="Proteomes" id="UP001162740"/>
    </source>
</evidence>
<gene>
    <name evidence="2" type="ORF">KUM34_025700</name>
</gene>
<dbReference type="PANTHER" id="PTHR48207">
    <property type="entry name" value="SUCCINATE--HYDROXYMETHYLGLUTARATE COA-TRANSFERASE"/>
    <property type="match status" value="1"/>
</dbReference>
<proteinExistence type="predicted"/>